<comment type="caution">
    <text evidence="2">The sequence shown here is derived from an EMBL/GenBank/DDBJ whole genome shotgun (WGS) entry which is preliminary data.</text>
</comment>
<gene>
    <name evidence="2" type="ORF">E2A64_00935</name>
</gene>
<accession>A0A4R5PLC7</accession>
<sequence>MKKLLRISLRLLGLLILLLFAVILWSGGKGYYDALADSGALAERADRLIEDGRGGTSLGESQLAILIKVQDPGFGNHKGVDLTTPGAGLTTITQSLSKRLAFETFQPGFAKIRQTGYALGLEARLGKQQILALWLATVPMGEGPDGWITGFHAASQAIYDRAPPELDRDEFLRLVAVLIAPGAYDLSGADTKLDDRVSRIEKLIAGECRPTGLNDVWLEACGN</sequence>
<dbReference type="Gene3D" id="1.10.3810.10">
    <property type="entry name" value="Biosynthetic peptidoglycan transglycosylase-like"/>
    <property type="match status" value="1"/>
</dbReference>
<dbReference type="EMBL" id="SMSI01000001">
    <property type="protein sequence ID" value="TDH37740.1"/>
    <property type="molecule type" value="Genomic_DNA"/>
</dbReference>
<dbReference type="InterPro" id="IPR001264">
    <property type="entry name" value="Glyco_trans_51"/>
</dbReference>
<dbReference type="InterPro" id="IPR036950">
    <property type="entry name" value="PBP_transglycosylase"/>
</dbReference>
<evidence type="ECO:0000313" key="2">
    <source>
        <dbReference type="EMBL" id="TDH37740.1"/>
    </source>
</evidence>
<evidence type="ECO:0000259" key="1">
    <source>
        <dbReference type="Pfam" id="PF00912"/>
    </source>
</evidence>
<dbReference type="OrthoDB" id="9766909at2"/>
<dbReference type="Proteomes" id="UP000295131">
    <property type="component" value="Unassembled WGS sequence"/>
</dbReference>
<keyword evidence="3" id="KW-1185">Reference proteome</keyword>
<reference evidence="2 3" key="1">
    <citation type="journal article" date="2013" name="Int. J. Syst. Evol. Microbiol.">
        <title>Hoeflea suaedae sp. nov., an endophytic bacterium isolated from the root of the halophyte Suaeda maritima.</title>
        <authorList>
            <person name="Chung E.J."/>
            <person name="Park J.A."/>
            <person name="Pramanik P."/>
            <person name="Bibi F."/>
            <person name="Jeon C.O."/>
            <person name="Chung Y.R."/>
        </authorList>
    </citation>
    <scope>NUCLEOTIDE SEQUENCE [LARGE SCALE GENOMIC DNA]</scope>
    <source>
        <strain evidence="2 3">YC6898</strain>
    </source>
</reference>
<evidence type="ECO:0000313" key="3">
    <source>
        <dbReference type="Proteomes" id="UP000295131"/>
    </source>
</evidence>
<dbReference type="RefSeq" id="WP_133282577.1">
    <property type="nucleotide sequence ID" value="NZ_SMSI01000001.1"/>
</dbReference>
<dbReference type="AlphaFoldDB" id="A0A4R5PLC7"/>
<dbReference type="InterPro" id="IPR023346">
    <property type="entry name" value="Lysozyme-like_dom_sf"/>
</dbReference>
<dbReference type="SUPFAM" id="SSF53955">
    <property type="entry name" value="Lysozyme-like"/>
    <property type="match status" value="1"/>
</dbReference>
<name>A0A4R5PLC7_9HYPH</name>
<protein>
    <submittedName>
        <fullName evidence="2">Glycosyl transferase</fullName>
    </submittedName>
</protein>
<dbReference type="Pfam" id="PF00912">
    <property type="entry name" value="Transgly"/>
    <property type="match status" value="1"/>
</dbReference>
<keyword evidence="2" id="KW-0808">Transferase</keyword>
<proteinExistence type="predicted"/>
<feature type="domain" description="Glycosyl transferase family 51" evidence="1">
    <location>
        <begin position="88"/>
        <end position="200"/>
    </location>
</feature>
<dbReference type="GO" id="GO:0016740">
    <property type="term" value="F:transferase activity"/>
    <property type="evidence" value="ECO:0007669"/>
    <property type="project" value="UniProtKB-KW"/>
</dbReference>
<organism evidence="2 3">
    <name type="scientific">Pseudohoeflea suaedae</name>
    <dbReference type="NCBI Taxonomy" id="877384"/>
    <lineage>
        <taxon>Bacteria</taxon>
        <taxon>Pseudomonadati</taxon>
        <taxon>Pseudomonadota</taxon>
        <taxon>Alphaproteobacteria</taxon>
        <taxon>Hyphomicrobiales</taxon>
        <taxon>Rhizobiaceae</taxon>
        <taxon>Pseudohoeflea</taxon>
    </lineage>
</organism>